<dbReference type="EMBL" id="LKAM01000002">
    <property type="protein sequence ID" value="KUM49583.1"/>
    <property type="molecule type" value="Genomic_DNA"/>
</dbReference>
<proteinExistence type="predicted"/>
<accession>A0A117NI88</accession>
<organism evidence="1">
    <name type="scientific">Picea glauca</name>
    <name type="common">White spruce</name>
    <name type="synonym">Pinus glauca</name>
    <dbReference type="NCBI Taxonomy" id="3330"/>
    <lineage>
        <taxon>Eukaryota</taxon>
        <taxon>Viridiplantae</taxon>
        <taxon>Streptophyta</taxon>
        <taxon>Embryophyta</taxon>
        <taxon>Tracheophyta</taxon>
        <taxon>Spermatophyta</taxon>
        <taxon>Pinopsida</taxon>
        <taxon>Pinidae</taxon>
        <taxon>Conifers I</taxon>
        <taxon>Pinales</taxon>
        <taxon>Pinaceae</taxon>
        <taxon>Picea</taxon>
    </lineage>
</organism>
<evidence type="ECO:0000313" key="1">
    <source>
        <dbReference type="EMBL" id="KUM49583.1"/>
    </source>
</evidence>
<reference evidence="1" key="1">
    <citation type="journal article" date="2015" name="Genome Biol. Evol.">
        <title>Organellar Genomes of White Spruce (Picea glauca): Assembly and Annotation.</title>
        <authorList>
            <person name="Jackman S.D."/>
            <person name="Warren R.L."/>
            <person name="Gibb E.A."/>
            <person name="Vandervalk B.P."/>
            <person name="Mohamadi H."/>
            <person name="Chu J."/>
            <person name="Raymond A."/>
            <person name="Pleasance S."/>
            <person name="Coope R."/>
            <person name="Wildung M.R."/>
            <person name="Ritland C.E."/>
            <person name="Bousquet J."/>
            <person name="Jones S.J."/>
            <person name="Bohlmann J."/>
            <person name="Birol I."/>
        </authorList>
    </citation>
    <scope>NUCLEOTIDE SEQUENCE [LARGE SCALE GENOMIC DNA]</scope>
    <source>
        <tissue evidence="1">Flushing bud</tissue>
    </source>
</reference>
<sequence length="76" mass="9044">MAGFNVEMRKVQHRCASYVKTFFMRLKPVIFLTEWRPYLFNIYLHISFLIRFCISGFPARSYSPILKREDTSSSSL</sequence>
<keyword evidence="1" id="KW-0496">Mitochondrion</keyword>
<geneLocation type="mitochondrion" evidence="1"/>
<dbReference type="AlphaFoldDB" id="A0A117NI88"/>
<name>A0A117NI88_PICGL</name>
<protein>
    <submittedName>
        <fullName evidence="1">Uncharacterized protein</fullName>
    </submittedName>
</protein>
<comment type="caution">
    <text evidence="1">The sequence shown here is derived from an EMBL/GenBank/DDBJ whole genome shotgun (WGS) entry which is preliminary data.</text>
</comment>
<gene>
    <name evidence="1" type="ORF">ABT39_MTgene2808</name>
</gene>